<keyword evidence="4" id="KW-0238">DNA-binding</keyword>
<dbReference type="Gene3D" id="3.30.565.10">
    <property type="entry name" value="Histidine kinase-like ATPase, C-terminal domain"/>
    <property type="match status" value="1"/>
</dbReference>
<dbReference type="EC" id="5.99.1.3" evidence="9"/>
<organism evidence="9">
    <name type="scientific">mine drainage metagenome</name>
    <dbReference type="NCBI Taxonomy" id="410659"/>
    <lineage>
        <taxon>unclassified sequences</taxon>
        <taxon>metagenomes</taxon>
        <taxon>ecological metagenomes</taxon>
    </lineage>
</organism>
<protein>
    <submittedName>
        <fullName evidence="9">DNA topoisomerase VI, subunit B</fullName>
        <ecNumber evidence="9">5.99.1.3</ecNumber>
    </submittedName>
</protein>
<dbReference type="SUPFAM" id="SSF55874">
    <property type="entry name" value="ATPase domain of HSP90 chaperone/DNA topoisomerase II/histidine kinase"/>
    <property type="match status" value="1"/>
</dbReference>
<evidence type="ECO:0000259" key="7">
    <source>
        <dbReference type="Pfam" id="PF02518"/>
    </source>
</evidence>
<dbReference type="InterPro" id="IPR005734">
    <property type="entry name" value="TopoVI_B"/>
</dbReference>
<evidence type="ECO:0000313" key="9">
    <source>
        <dbReference type="EMBL" id="EQD38250.1"/>
    </source>
</evidence>
<dbReference type="Gene3D" id="1.10.8.50">
    <property type="match status" value="1"/>
</dbReference>
<keyword evidence="1" id="KW-0547">Nucleotide-binding</keyword>
<dbReference type="EMBL" id="AUZZ01008340">
    <property type="protein sequence ID" value="EQD38250.1"/>
    <property type="molecule type" value="Genomic_DNA"/>
</dbReference>
<name>T1A8R2_9ZZZZ</name>
<dbReference type="InterPro" id="IPR014721">
    <property type="entry name" value="Ribsml_uS5_D2-typ_fold_subgr"/>
</dbReference>
<evidence type="ECO:0000256" key="1">
    <source>
        <dbReference type="ARBA" id="ARBA00022741"/>
    </source>
</evidence>
<dbReference type="GO" id="GO:0006265">
    <property type="term" value="P:DNA topological change"/>
    <property type="evidence" value="ECO:0007669"/>
    <property type="project" value="InterPro"/>
</dbReference>
<dbReference type="NCBIfam" id="TIGR01052">
    <property type="entry name" value="top6b"/>
    <property type="match status" value="1"/>
</dbReference>
<evidence type="ECO:0000256" key="4">
    <source>
        <dbReference type="ARBA" id="ARBA00023125"/>
    </source>
</evidence>
<feature type="compositionally biased region" description="Acidic residues" evidence="6">
    <location>
        <begin position="540"/>
        <end position="550"/>
    </location>
</feature>
<sequence>MSTNKADDIFKEFKEHSISEFFKKNRQMLGYSSMVRSLVTVVHEYVTNSLDACEEAGILPDIDVRVERLGDTKYRVRVEDNGPGVPKGFIGKALATVLAGTKFHRNVQQRGQQGIGAAGCTLFAQITTGKPIHAISYTSIDSGYSCDISIDTMHNKPVVSNAAQESGSQHTGLIVSGEFEGVKYDTSDHGVYEYLKRTALSNPHVQIKFVDPNNQEFNFLRSVDTIPERPKAARLHPLGLTVNDILDLAHTSTSNRLSSFLTDTFSRFSQGKVNELKEIVGIDFSMDPKRLTWDDASKLVDGFKKVKWIAPEAAHIVPIGKKYIELTLKNIINPEFMNVVERKPSVFKGGFPFIVEAAIAYGGNSGRQTDGGYTGSIMRFANRVPLLFDTGSCGITEAVKQIQWKRYGIDMDNQPVSVLVNISSVYIPYSGVGKEAISPEDEIIEEIKLALMDAARGIQHYIHGKQQLNYDTNRYKTIMRYTNQLAGNLSELTGMQKTEIHEALKKLVIEHYPRVKERLGAKSNGDETGNEGQEHGEQESGAEDDDAGDE</sequence>
<dbReference type="GO" id="GO:0003677">
    <property type="term" value="F:DNA binding"/>
    <property type="evidence" value="ECO:0007669"/>
    <property type="project" value="UniProtKB-KW"/>
</dbReference>
<dbReference type="HAMAP" id="MF_00322">
    <property type="entry name" value="Top6B"/>
    <property type="match status" value="1"/>
</dbReference>
<proteinExistence type="inferred from homology"/>
<feature type="region of interest" description="Disordered" evidence="6">
    <location>
        <begin position="516"/>
        <end position="550"/>
    </location>
</feature>
<accession>T1A8R2</accession>
<dbReference type="InterPro" id="IPR036890">
    <property type="entry name" value="HATPase_C_sf"/>
</dbReference>
<dbReference type="GO" id="GO:0005524">
    <property type="term" value="F:ATP binding"/>
    <property type="evidence" value="ECO:0007669"/>
    <property type="project" value="UniProtKB-KW"/>
</dbReference>
<comment type="caution">
    <text evidence="9">The sequence shown here is derived from an EMBL/GenBank/DDBJ whole genome shotgun (WGS) entry which is preliminary data.</text>
</comment>
<dbReference type="InterPro" id="IPR020568">
    <property type="entry name" value="Ribosomal_Su5_D2-typ_SF"/>
</dbReference>
<dbReference type="SUPFAM" id="SSF54211">
    <property type="entry name" value="Ribosomal protein S5 domain 2-like"/>
    <property type="match status" value="1"/>
</dbReference>
<feature type="domain" description="DNA topoisomerase VI subunit B transducer" evidence="8">
    <location>
        <begin position="311"/>
        <end position="469"/>
    </location>
</feature>
<dbReference type="PIRSF" id="PIRSF006553">
    <property type="entry name" value="TopoVI_B"/>
    <property type="match status" value="1"/>
</dbReference>
<evidence type="ECO:0000256" key="6">
    <source>
        <dbReference type="SAM" id="MobiDB-lite"/>
    </source>
</evidence>
<dbReference type="Pfam" id="PF02518">
    <property type="entry name" value="HATPase_c"/>
    <property type="match status" value="1"/>
</dbReference>
<dbReference type="Pfam" id="PF09239">
    <property type="entry name" value="Topo-VIb_trans"/>
    <property type="match status" value="1"/>
</dbReference>
<evidence type="ECO:0000256" key="3">
    <source>
        <dbReference type="ARBA" id="ARBA00023029"/>
    </source>
</evidence>
<evidence type="ECO:0000259" key="8">
    <source>
        <dbReference type="Pfam" id="PF09239"/>
    </source>
</evidence>
<reference evidence="9" key="1">
    <citation type="submission" date="2013-08" db="EMBL/GenBank/DDBJ databases">
        <authorList>
            <person name="Mendez C."/>
            <person name="Richter M."/>
            <person name="Ferrer M."/>
            <person name="Sanchez J."/>
        </authorList>
    </citation>
    <scope>NUCLEOTIDE SEQUENCE</scope>
</reference>
<keyword evidence="3" id="KW-0799">Topoisomerase</keyword>
<feature type="domain" description="Histidine kinase/HSP90-like ATPase" evidence="7">
    <location>
        <begin position="36"/>
        <end position="132"/>
    </location>
</feature>
<dbReference type="InterPro" id="IPR003594">
    <property type="entry name" value="HATPase_dom"/>
</dbReference>
<keyword evidence="5 9" id="KW-0413">Isomerase</keyword>
<evidence type="ECO:0000256" key="5">
    <source>
        <dbReference type="ARBA" id="ARBA00023235"/>
    </source>
</evidence>
<reference evidence="9" key="2">
    <citation type="journal article" date="2014" name="ISME J.">
        <title>Microbial stratification in low pH oxic and suboxic macroscopic growths along an acid mine drainage.</title>
        <authorList>
            <person name="Mendez-Garcia C."/>
            <person name="Mesa V."/>
            <person name="Sprenger R.R."/>
            <person name="Richter M."/>
            <person name="Diez M.S."/>
            <person name="Solano J."/>
            <person name="Bargiela R."/>
            <person name="Golyshina O.V."/>
            <person name="Manteca A."/>
            <person name="Ramos J.L."/>
            <person name="Gallego J.R."/>
            <person name="Llorente I."/>
            <person name="Martins Dos Santos V.A."/>
            <person name="Jensen O.N."/>
            <person name="Pelaez A.I."/>
            <person name="Sanchez J."/>
            <person name="Ferrer M."/>
        </authorList>
    </citation>
    <scope>NUCLEOTIDE SEQUENCE</scope>
</reference>
<dbReference type="PANTHER" id="PTHR48444">
    <property type="entry name" value="DNA TOPOISOMERASE 6 SUBUNIT B"/>
    <property type="match status" value="1"/>
</dbReference>
<dbReference type="NCBIfam" id="NF003218">
    <property type="entry name" value="PRK04184.1"/>
    <property type="match status" value="1"/>
</dbReference>
<gene>
    <name evidence="9" type="ORF">B2A_11543</name>
</gene>
<dbReference type="Gene3D" id="3.30.230.10">
    <property type="match status" value="1"/>
</dbReference>
<dbReference type="GO" id="GO:0003918">
    <property type="term" value="F:DNA topoisomerase type II (double strand cut, ATP-hydrolyzing) activity"/>
    <property type="evidence" value="ECO:0007669"/>
    <property type="project" value="InterPro"/>
</dbReference>
<dbReference type="AlphaFoldDB" id="T1A8R2"/>
<keyword evidence="2" id="KW-0067">ATP-binding</keyword>
<dbReference type="InterPro" id="IPR015320">
    <property type="entry name" value="TopoVI_B_transducer"/>
</dbReference>
<dbReference type="PANTHER" id="PTHR48444:SF1">
    <property type="entry name" value="DNA TOPOISOMERASE 6 SUBUNIT B"/>
    <property type="match status" value="1"/>
</dbReference>
<dbReference type="CDD" id="cd00823">
    <property type="entry name" value="TopoIIB_Trans"/>
    <property type="match status" value="1"/>
</dbReference>
<evidence type="ECO:0000256" key="2">
    <source>
        <dbReference type="ARBA" id="ARBA00022840"/>
    </source>
</evidence>